<evidence type="ECO:0000313" key="2">
    <source>
        <dbReference type="EMBL" id="QHT12037.1"/>
    </source>
</evidence>
<keyword evidence="1" id="KW-1133">Transmembrane helix</keyword>
<protein>
    <recommendedName>
        <fullName evidence="3">DUF262 domain-containing protein</fullName>
    </recommendedName>
</protein>
<proteinExistence type="predicted"/>
<reference evidence="2" key="1">
    <citation type="journal article" date="2020" name="Nature">
        <title>Giant virus diversity and host interactions through global metagenomics.</title>
        <authorList>
            <person name="Schulz F."/>
            <person name="Roux S."/>
            <person name="Paez-Espino D."/>
            <person name="Jungbluth S."/>
            <person name="Walsh D.A."/>
            <person name="Denef V.J."/>
            <person name="McMahon K.D."/>
            <person name="Konstantinidis K.T."/>
            <person name="Eloe-Fadrosh E.A."/>
            <person name="Kyrpides N.C."/>
            <person name="Woyke T."/>
        </authorList>
    </citation>
    <scope>NUCLEOTIDE SEQUENCE</scope>
    <source>
        <strain evidence="2">GVMAG-M-3300023174-124</strain>
    </source>
</reference>
<name>A0A6C0D6A2_9ZZZZ</name>
<feature type="transmembrane region" description="Helical" evidence="1">
    <location>
        <begin position="61"/>
        <end position="80"/>
    </location>
</feature>
<keyword evidence="1" id="KW-0812">Transmembrane</keyword>
<organism evidence="2">
    <name type="scientific">viral metagenome</name>
    <dbReference type="NCBI Taxonomy" id="1070528"/>
    <lineage>
        <taxon>unclassified sequences</taxon>
        <taxon>metagenomes</taxon>
        <taxon>organismal metagenomes</taxon>
    </lineage>
</organism>
<dbReference type="EMBL" id="MN739540">
    <property type="protein sequence ID" value="QHT12037.1"/>
    <property type="molecule type" value="Genomic_DNA"/>
</dbReference>
<accession>A0A6C0D6A2</accession>
<sequence>MNTKLKGYYGENNIDKIYYYTTVKMNFTKTNQIYLENLTYWQIFEYMTLFARWMLSGLYEWIMHVIDVIQISMFVNYYWYLCSGKDTVTMNLWIPLSSDLFYGPSKTIRTTKQNNFSWKHKQKIITDLFHQKKIGVFMFKRAIGEYGEYYHQVVDGNSRLLTMYEFFNNKLTWNGKRFSKLSGEDRIIFSNYKIEIEFV</sequence>
<dbReference type="AlphaFoldDB" id="A0A6C0D6A2"/>
<keyword evidence="1" id="KW-0472">Membrane</keyword>
<feature type="transmembrane region" description="Helical" evidence="1">
    <location>
        <begin position="38"/>
        <end position="55"/>
    </location>
</feature>
<evidence type="ECO:0000256" key="1">
    <source>
        <dbReference type="SAM" id="Phobius"/>
    </source>
</evidence>
<evidence type="ECO:0008006" key="3">
    <source>
        <dbReference type="Google" id="ProtNLM"/>
    </source>
</evidence>